<keyword evidence="1" id="KW-0863">Zinc-finger</keyword>
<dbReference type="PANTHER" id="PTHR31150:SF32">
    <property type="entry name" value="RING_U-BOX SUPERFAMILY PROTEIN"/>
    <property type="match status" value="1"/>
</dbReference>
<dbReference type="EMBL" id="NMUH01006295">
    <property type="protein sequence ID" value="MQM14939.1"/>
    <property type="molecule type" value="Genomic_DNA"/>
</dbReference>
<organism evidence="4 5">
    <name type="scientific">Colocasia esculenta</name>
    <name type="common">Wild taro</name>
    <name type="synonym">Arum esculentum</name>
    <dbReference type="NCBI Taxonomy" id="4460"/>
    <lineage>
        <taxon>Eukaryota</taxon>
        <taxon>Viridiplantae</taxon>
        <taxon>Streptophyta</taxon>
        <taxon>Embryophyta</taxon>
        <taxon>Tracheophyta</taxon>
        <taxon>Spermatophyta</taxon>
        <taxon>Magnoliopsida</taxon>
        <taxon>Liliopsida</taxon>
        <taxon>Araceae</taxon>
        <taxon>Aroideae</taxon>
        <taxon>Colocasieae</taxon>
        <taxon>Colocasia</taxon>
    </lineage>
</organism>
<dbReference type="Proteomes" id="UP000652761">
    <property type="component" value="Unassembled WGS sequence"/>
</dbReference>
<protein>
    <recommendedName>
        <fullName evidence="3">RING-type domain-containing protein</fullName>
    </recommendedName>
</protein>
<dbReference type="GO" id="GO:0008270">
    <property type="term" value="F:zinc ion binding"/>
    <property type="evidence" value="ECO:0007669"/>
    <property type="project" value="UniProtKB-KW"/>
</dbReference>
<evidence type="ECO:0000259" key="3">
    <source>
        <dbReference type="PROSITE" id="PS50089"/>
    </source>
</evidence>
<sequence>MFLCAASNHLRPEGISLGVDSFSEGLVPMKSTYSGTLRKSKVSTPMTASSAFRGETSSSHRHSLPSDPTSSRKACCSPTCRFSTQTSDRHLTTFRSLNEKNLAEGRRSNALSISNTDCSAGESVGGSSDSWSLRLFSELVASSQRERWSFGYENMSSNHGKVTRSNSRQVVSPPPVDAQSCGVCSKLLKERSSWASQKISNFELSVVSVLVCGHVYHAECLESVTSEADRFDPSCPICTGGEKSASKLLGKGKGVMKGRNKISRNAVADVDLDGVLISEQQKRTDLETKDSKLGSSSSFKNLGRPFLRRHFSIGSRPARSMSDNEVTRKNFWGRHRRME</sequence>
<feature type="region of interest" description="Disordered" evidence="2">
    <location>
        <begin position="36"/>
        <end position="75"/>
    </location>
</feature>
<dbReference type="InterPro" id="IPR013083">
    <property type="entry name" value="Znf_RING/FYVE/PHD"/>
</dbReference>
<evidence type="ECO:0000256" key="2">
    <source>
        <dbReference type="SAM" id="MobiDB-lite"/>
    </source>
</evidence>
<dbReference type="PROSITE" id="PS50089">
    <property type="entry name" value="ZF_RING_2"/>
    <property type="match status" value="1"/>
</dbReference>
<dbReference type="PANTHER" id="PTHR31150">
    <property type="entry name" value="EXPRESSED PROTEIN"/>
    <property type="match status" value="1"/>
</dbReference>
<dbReference type="InterPro" id="IPR001841">
    <property type="entry name" value="Znf_RING"/>
</dbReference>
<dbReference type="Gene3D" id="3.30.40.10">
    <property type="entry name" value="Zinc/RING finger domain, C3HC4 (zinc finger)"/>
    <property type="match status" value="1"/>
</dbReference>
<keyword evidence="1" id="KW-0862">Zinc</keyword>
<reference evidence="4" key="1">
    <citation type="submission" date="2017-07" db="EMBL/GenBank/DDBJ databases">
        <title>Taro Niue Genome Assembly and Annotation.</title>
        <authorList>
            <person name="Atibalentja N."/>
            <person name="Keating K."/>
            <person name="Fields C.J."/>
        </authorList>
    </citation>
    <scope>NUCLEOTIDE SEQUENCE</scope>
    <source>
        <strain evidence="4">Niue_2</strain>
        <tissue evidence="4">Leaf</tissue>
    </source>
</reference>
<dbReference type="SMART" id="SM00184">
    <property type="entry name" value="RING"/>
    <property type="match status" value="1"/>
</dbReference>
<gene>
    <name evidence="4" type="ORF">Taro_047875</name>
</gene>
<evidence type="ECO:0000313" key="5">
    <source>
        <dbReference type="Proteomes" id="UP000652761"/>
    </source>
</evidence>
<comment type="caution">
    <text evidence="4">The sequence shown here is derived from an EMBL/GenBank/DDBJ whole genome shotgun (WGS) entry which is preliminary data.</text>
</comment>
<evidence type="ECO:0000313" key="4">
    <source>
        <dbReference type="EMBL" id="MQM14939.1"/>
    </source>
</evidence>
<dbReference type="OrthoDB" id="1938835at2759"/>
<accession>A0A843WX41</accession>
<evidence type="ECO:0000256" key="1">
    <source>
        <dbReference type="PROSITE-ProRule" id="PRU00175"/>
    </source>
</evidence>
<dbReference type="AlphaFoldDB" id="A0A843WX41"/>
<keyword evidence="1" id="KW-0479">Metal-binding</keyword>
<keyword evidence="5" id="KW-1185">Reference proteome</keyword>
<feature type="domain" description="RING-type" evidence="3">
    <location>
        <begin position="181"/>
        <end position="239"/>
    </location>
</feature>
<feature type="compositionally biased region" description="Polar residues" evidence="2">
    <location>
        <begin position="36"/>
        <end position="50"/>
    </location>
</feature>
<name>A0A843WX41_COLES</name>
<dbReference type="SUPFAM" id="SSF57850">
    <property type="entry name" value="RING/U-box"/>
    <property type="match status" value="1"/>
</dbReference>
<proteinExistence type="predicted"/>